<evidence type="ECO:0000256" key="1">
    <source>
        <dbReference type="SAM" id="SignalP"/>
    </source>
</evidence>
<name>A0AAN6Q609_9PEZI</name>
<dbReference type="AlphaFoldDB" id="A0AAN6Q609"/>
<feature type="chain" id="PRO_5042981028" evidence="1">
    <location>
        <begin position="32"/>
        <end position="104"/>
    </location>
</feature>
<evidence type="ECO:0000313" key="3">
    <source>
        <dbReference type="Proteomes" id="UP001305647"/>
    </source>
</evidence>
<gene>
    <name evidence="2" type="ORF">N658DRAFT_246723</name>
</gene>
<protein>
    <submittedName>
        <fullName evidence="2">Uncharacterized protein</fullName>
    </submittedName>
</protein>
<comment type="caution">
    <text evidence="2">The sequence shown here is derived from an EMBL/GenBank/DDBJ whole genome shotgun (WGS) entry which is preliminary data.</text>
</comment>
<organism evidence="2 3">
    <name type="scientific">Parathielavia hyrcaniae</name>
    <dbReference type="NCBI Taxonomy" id="113614"/>
    <lineage>
        <taxon>Eukaryota</taxon>
        <taxon>Fungi</taxon>
        <taxon>Dikarya</taxon>
        <taxon>Ascomycota</taxon>
        <taxon>Pezizomycotina</taxon>
        <taxon>Sordariomycetes</taxon>
        <taxon>Sordariomycetidae</taxon>
        <taxon>Sordariales</taxon>
        <taxon>Chaetomiaceae</taxon>
        <taxon>Parathielavia</taxon>
    </lineage>
</organism>
<reference evidence="2" key="1">
    <citation type="journal article" date="2023" name="Mol. Phylogenet. Evol.">
        <title>Genome-scale phylogeny and comparative genomics of the fungal order Sordariales.</title>
        <authorList>
            <person name="Hensen N."/>
            <person name="Bonometti L."/>
            <person name="Westerberg I."/>
            <person name="Brannstrom I.O."/>
            <person name="Guillou S."/>
            <person name="Cros-Aarteil S."/>
            <person name="Calhoun S."/>
            <person name="Haridas S."/>
            <person name="Kuo A."/>
            <person name="Mondo S."/>
            <person name="Pangilinan J."/>
            <person name="Riley R."/>
            <person name="LaButti K."/>
            <person name="Andreopoulos B."/>
            <person name="Lipzen A."/>
            <person name="Chen C."/>
            <person name="Yan M."/>
            <person name="Daum C."/>
            <person name="Ng V."/>
            <person name="Clum A."/>
            <person name="Steindorff A."/>
            <person name="Ohm R.A."/>
            <person name="Martin F."/>
            <person name="Silar P."/>
            <person name="Natvig D.O."/>
            <person name="Lalanne C."/>
            <person name="Gautier V."/>
            <person name="Ament-Velasquez S.L."/>
            <person name="Kruys A."/>
            <person name="Hutchinson M.I."/>
            <person name="Powell A.J."/>
            <person name="Barry K."/>
            <person name="Miller A.N."/>
            <person name="Grigoriev I.V."/>
            <person name="Debuchy R."/>
            <person name="Gladieux P."/>
            <person name="Hiltunen Thoren M."/>
            <person name="Johannesson H."/>
        </authorList>
    </citation>
    <scope>NUCLEOTIDE SEQUENCE</scope>
    <source>
        <strain evidence="2">CBS 757.83</strain>
    </source>
</reference>
<accession>A0AAN6Q609</accession>
<evidence type="ECO:0000313" key="2">
    <source>
        <dbReference type="EMBL" id="KAK4104198.1"/>
    </source>
</evidence>
<dbReference type="EMBL" id="MU863627">
    <property type="protein sequence ID" value="KAK4104198.1"/>
    <property type="molecule type" value="Genomic_DNA"/>
</dbReference>
<feature type="signal peptide" evidence="1">
    <location>
        <begin position="1"/>
        <end position="31"/>
    </location>
</feature>
<keyword evidence="3" id="KW-1185">Reference proteome</keyword>
<sequence>MGYLVGCSCLPFLSPVLVCCFCLLCLSAVLSDILVCCSCLLFFNVCCSCLLFFNVCCSRLVFSSTVLVCCSDAARFLIGTGLGKKGTYGCFYRLCSDVRIRAEM</sequence>
<dbReference type="Proteomes" id="UP001305647">
    <property type="component" value="Unassembled WGS sequence"/>
</dbReference>
<keyword evidence="1" id="KW-0732">Signal</keyword>
<reference evidence="2" key="2">
    <citation type="submission" date="2023-05" db="EMBL/GenBank/DDBJ databases">
        <authorList>
            <consortium name="Lawrence Berkeley National Laboratory"/>
            <person name="Steindorff A."/>
            <person name="Hensen N."/>
            <person name="Bonometti L."/>
            <person name="Westerberg I."/>
            <person name="Brannstrom I.O."/>
            <person name="Guillou S."/>
            <person name="Cros-Aarteil S."/>
            <person name="Calhoun S."/>
            <person name="Haridas S."/>
            <person name="Kuo A."/>
            <person name="Mondo S."/>
            <person name="Pangilinan J."/>
            <person name="Riley R."/>
            <person name="Labutti K."/>
            <person name="Andreopoulos B."/>
            <person name="Lipzen A."/>
            <person name="Chen C."/>
            <person name="Yanf M."/>
            <person name="Daum C."/>
            <person name="Ng V."/>
            <person name="Clum A."/>
            <person name="Ohm R."/>
            <person name="Martin F."/>
            <person name="Silar P."/>
            <person name="Natvig D."/>
            <person name="Lalanne C."/>
            <person name="Gautier V."/>
            <person name="Ament-Velasquez S.L."/>
            <person name="Kruys A."/>
            <person name="Hutchinson M.I."/>
            <person name="Powell A.J."/>
            <person name="Barry K."/>
            <person name="Miller A.N."/>
            <person name="Grigoriev I.V."/>
            <person name="Debuchy R."/>
            <person name="Gladieux P."/>
            <person name="Thoren M.H."/>
            <person name="Johannesson H."/>
        </authorList>
    </citation>
    <scope>NUCLEOTIDE SEQUENCE</scope>
    <source>
        <strain evidence="2">CBS 757.83</strain>
    </source>
</reference>
<proteinExistence type="predicted"/>